<feature type="region of interest" description="Disordered" evidence="1">
    <location>
        <begin position="136"/>
        <end position="239"/>
    </location>
</feature>
<proteinExistence type="predicted"/>
<feature type="compositionally biased region" description="Basic residues" evidence="1">
    <location>
        <begin position="191"/>
        <end position="205"/>
    </location>
</feature>
<comment type="caution">
    <text evidence="2">The sequence shown here is derived from an EMBL/GenBank/DDBJ whole genome shotgun (WGS) entry which is preliminary data.</text>
</comment>
<dbReference type="Proteomes" id="UP001153328">
    <property type="component" value="Unassembled WGS sequence"/>
</dbReference>
<evidence type="ECO:0000313" key="2">
    <source>
        <dbReference type="EMBL" id="CAG7655868.1"/>
    </source>
</evidence>
<accession>A0A9W4H784</accession>
<protein>
    <submittedName>
        <fullName evidence="2">Uncharacterized protein</fullName>
    </submittedName>
</protein>
<dbReference type="AlphaFoldDB" id="A0A9W4H784"/>
<keyword evidence="3" id="KW-1185">Reference proteome</keyword>
<feature type="region of interest" description="Disordered" evidence="1">
    <location>
        <begin position="31"/>
        <end position="115"/>
    </location>
</feature>
<sequence>MRIHVAHPPRAPRPLAVRHLMACRLREKVVIRAPSRAPQQNRGRRQRPVTGRPRRRRPHLGTGARRHRQPHAVRRHLRRLRRQQRPQPGRRRRRRQHLPGGGGTIRRRAVQPRHPDRLAVRLPLLRRLDRGLQPHALRRCGLPQQRGPAADADHRRRRHLPRQQLDELRVGVHQVQRVGRTRLLQEPAGQVRHRRRADRHHPHRHGPADLSLDHQRGPADQHRAQRDRQPQRLGEDQRL</sequence>
<feature type="compositionally biased region" description="Low complexity" evidence="1">
    <location>
        <begin position="171"/>
        <end position="182"/>
    </location>
</feature>
<evidence type="ECO:0000256" key="1">
    <source>
        <dbReference type="SAM" id="MobiDB-lite"/>
    </source>
</evidence>
<dbReference type="EMBL" id="CAJVAX010000021">
    <property type="protein sequence ID" value="CAG7655868.1"/>
    <property type="molecule type" value="Genomic_DNA"/>
</dbReference>
<reference evidence="2" key="1">
    <citation type="submission" date="2021-06" db="EMBL/GenBank/DDBJ databases">
        <authorList>
            <person name="Arsene-Ploetze F."/>
        </authorList>
    </citation>
    <scope>NUCLEOTIDE SEQUENCE</scope>
    <source>
        <strain evidence="2">SBRY1</strain>
    </source>
</reference>
<feature type="compositionally biased region" description="Basic residues" evidence="1">
    <location>
        <begin position="42"/>
        <end position="97"/>
    </location>
</feature>
<feature type="compositionally biased region" description="Basic and acidic residues" evidence="1">
    <location>
        <begin position="211"/>
        <end position="239"/>
    </location>
</feature>
<name>A0A9W4H784_9ACTN</name>
<evidence type="ECO:0000313" key="3">
    <source>
        <dbReference type="Proteomes" id="UP001153328"/>
    </source>
</evidence>
<organism evidence="2 3">
    <name type="scientific">Actinacidiphila bryophytorum</name>
    <dbReference type="NCBI Taxonomy" id="1436133"/>
    <lineage>
        <taxon>Bacteria</taxon>
        <taxon>Bacillati</taxon>
        <taxon>Actinomycetota</taxon>
        <taxon>Actinomycetes</taxon>
        <taxon>Kitasatosporales</taxon>
        <taxon>Streptomycetaceae</taxon>
        <taxon>Actinacidiphila</taxon>
    </lineage>
</organism>
<gene>
    <name evidence="2" type="ORF">SBRY_70271</name>
</gene>